<protein>
    <recommendedName>
        <fullName evidence="3">Integrase SAM-like N-terminal domain-containing protein</fullName>
    </recommendedName>
</protein>
<evidence type="ECO:0000313" key="1">
    <source>
        <dbReference type="EMBL" id="KAK5647896.1"/>
    </source>
</evidence>
<keyword evidence="2" id="KW-1185">Reference proteome</keyword>
<sequence length="137" mass="15903">MDMLEMSCSPPEMRDAAEQLTEELLPQKSKSVYLKSYETFKHWCVSKGAGGISENVLLAYFNEYANDKKASTLWAHYSMLKATIKLKENIDISKFFKLIGYLKRQNKNYIPRKSSDIHIAFLLVHDYFQISIFSFVS</sequence>
<accession>A0AAN7VML0</accession>
<comment type="caution">
    <text evidence="1">The sequence shown here is derived from an EMBL/GenBank/DDBJ whole genome shotgun (WGS) entry which is preliminary data.</text>
</comment>
<gene>
    <name evidence="1" type="ORF">RI129_002788</name>
</gene>
<reference evidence="1 2" key="1">
    <citation type="journal article" date="2024" name="Insects">
        <title>An Improved Chromosome-Level Genome Assembly of the Firefly Pyrocoelia pectoralis.</title>
        <authorList>
            <person name="Fu X."/>
            <person name="Meyer-Rochow V.B."/>
            <person name="Ballantyne L."/>
            <person name="Zhu X."/>
        </authorList>
    </citation>
    <scope>NUCLEOTIDE SEQUENCE [LARGE SCALE GENOMIC DNA]</scope>
    <source>
        <strain evidence="1">XCY_ONT2</strain>
    </source>
</reference>
<proteinExistence type="predicted"/>
<dbReference type="AlphaFoldDB" id="A0AAN7VML0"/>
<evidence type="ECO:0000313" key="2">
    <source>
        <dbReference type="Proteomes" id="UP001329430"/>
    </source>
</evidence>
<dbReference type="Proteomes" id="UP001329430">
    <property type="component" value="Chromosome 2"/>
</dbReference>
<name>A0AAN7VML0_9COLE</name>
<dbReference type="EMBL" id="JAVRBK010000002">
    <property type="protein sequence ID" value="KAK5647896.1"/>
    <property type="molecule type" value="Genomic_DNA"/>
</dbReference>
<evidence type="ECO:0008006" key="3">
    <source>
        <dbReference type="Google" id="ProtNLM"/>
    </source>
</evidence>
<organism evidence="1 2">
    <name type="scientific">Pyrocoelia pectoralis</name>
    <dbReference type="NCBI Taxonomy" id="417401"/>
    <lineage>
        <taxon>Eukaryota</taxon>
        <taxon>Metazoa</taxon>
        <taxon>Ecdysozoa</taxon>
        <taxon>Arthropoda</taxon>
        <taxon>Hexapoda</taxon>
        <taxon>Insecta</taxon>
        <taxon>Pterygota</taxon>
        <taxon>Neoptera</taxon>
        <taxon>Endopterygota</taxon>
        <taxon>Coleoptera</taxon>
        <taxon>Polyphaga</taxon>
        <taxon>Elateriformia</taxon>
        <taxon>Elateroidea</taxon>
        <taxon>Lampyridae</taxon>
        <taxon>Lampyrinae</taxon>
        <taxon>Pyrocoelia</taxon>
    </lineage>
</organism>